<proteinExistence type="predicted"/>
<protein>
    <submittedName>
        <fullName evidence="1">Lysophospholipase</fullName>
    </submittedName>
</protein>
<reference evidence="1 2" key="1">
    <citation type="submission" date="2014-03" db="EMBL/GenBank/DDBJ databases">
        <title>Bradyrhizobium valentinum sp. nov., isolated from effective nodules of Lupinus mariae-josephae, a lupine endemic of basic-lime soils in Eastern Spain.</title>
        <authorList>
            <person name="Duran D."/>
            <person name="Rey L."/>
            <person name="Navarro A."/>
            <person name="Busquets A."/>
            <person name="Imperial J."/>
            <person name="Ruiz-Argueso T."/>
        </authorList>
    </citation>
    <scope>NUCLEOTIDE SEQUENCE [LARGE SCALE GENOMIC DNA]</scope>
    <source>
        <strain evidence="1 2">LmjM3</strain>
    </source>
</reference>
<dbReference type="GO" id="GO:0004622">
    <property type="term" value="F:phosphatidylcholine lysophospholipase activity"/>
    <property type="evidence" value="ECO:0007669"/>
    <property type="project" value="TreeGrafter"/>
</dbReference>
<gene>
    <name evidence="1" type="ORF">CP49_03120</name>
</gene>
<dbReference type="OrthoDB" id="7203637at2"/>
<dbReference type="PANTHER" id="PTHR30383">
    <property type="entry name" value="THIOESTERASE 1/PROTEASE 1/LYSOPHOSPHOLIPASE L1"/>
    <property type="match status" value="1"/>
</dbReference>
<dbReference type="AlphaFoldDB" id="A0A0R3LC94"/>
<dbReference type="Proteomes" id="UP000051913">
    <property type="component" value="Unassembled WGS sequence"/>
</dbReference>
<dbReference type="EMBL" id="LLXX01000118">
    <property type="protein sequence ID" value="KRR05490.1"/>
    <property type="molecule type" value="Genomic_DNA"/>
</dbReference>
<keyword evidence="2" id="KW-1185">Reference proteome</keyword>
<dbReference type="STRING" id="1518501.CQ10_21375"/>
<organism evidence="1 2">
    <name type="scientific">Bradyrhizobium valentinum</name>
    <dbReference type="NCBI Taxonomy" id="1518501"/>
    <lineage>
        <taxon>Bacteria</taxon>
        <taxon>Pseudomonadati</taxon>
        <taxon>Pseudomonadota</taxon>
        <taxon>Alphaproteobacteria</taxon>
        <taxon>Hyphomicrobiales</taxon>
        <taxon>Nitrobacteraceae</taxon>
        <taxon>Bradyrhizobium</taxon>
    </lineage>
</organism>
<accession>A0A0R3LC94</accession>
<dbReference type="PANTHER" id="PTHR30383:SF5">
    <property type="entry name" value="SGNH HYDROLASE-TYPE ESTERASE DOMAIN-CONTAINING PROTEIN"/>
    <property type="match status" value="1"/>
</dbReference>
<evidence type="ECO:0000313" key="1">
    <source>
        <dbReference type="EMBL" id="KRR05490.1"/>
    </source>
</evidence>
<name>A0A0R3LC94_9BRAD</name>
<dbReference type="InterPro" id="IPR036514">
    <property type="entry name" value="SGNH_hydro_sf"/>
</dbReference>
<dbReference type="RefSeq" id="WP_057851447.1">
    <property type="nucleotide sequence ID" value="NZ_LLXX01000118.1"/>
</dbReference>
<dbReference type="Gene3D" id="3.40.50.1110">
    <property type="entry name" value="SGNH hydrolase"/>
    <property type="match status" value="1"/>
</dbReference>
<dbReference type="InterPro" id="IPR057572">
    <property type="entry name" value="NonGDSL"/>
</dbReference>
<evidence type="ECO:0000313" key="2">
    <source>
        <dbReference type="Proteomes" id="UP000051913"/>
    </source>
</evidence>
<dbReference type="InterPro" id="IPR051532">
    <property type="entry name" value="Ester_Hydrolysis_Enzymes"/>
</dbReference>
<dbReference type="SUPFAM" id="SSF52266">
    <property type="entry name" value="SGNH hydrolase"/>
    <property type="match status" value="1"/>
</dbReference>
<dbReference type="Pfam" id="PF25182">
    <property type="entry name" value="NonGDSL"/>
    <property type="match status" value="1"/>
</dbReference>
<sequence>MDGDPSQIPVEPIPFEHGLTHFAQSLARGQAKIVAIGSSTTAGRGDIAAYPGRLLSFLQNGYPKANIAMVNKGIGGQEAPIEFERFDTDVIAEKPDLVIWQVGTNAVWQSPNSNPPPPSFDETTSAIRDGLVKLRSQTQADVILMDLQYVPAVLTPAKKDKAIAMVGAISELARDAGVNVFRRFAFMKGLYQVEQVSFDRMVDPTDEHRLHDSDWVTHRVAWAMRLAIVGGVDKARSSVAMPSRPSPAS</sequence>
<comment type="caution">
    <text evidence="1">The sequence shown here is derived from an EMBL/GenBank/DDBJ whole genome shotgun (WGS) entry which is preliminary data.</text>
</comment>